<keyword evidence="1" id="KW-0812">Transmembrane</keyword>
<gene>
    <name evidence="3" type="ORF">FHS50_000098</name>
</gene>
<reference evidence="3 4" key="1">
    <citation type="submission" date="2020-08" db="EMBL/GenBank/DDBJ databases">
        <title>Genomic Encyclopedia of Type Strains, Phase IV (KMG-IV): sequencing the most valuable type-strain genomes for metagenomic binning, comparative biology and taxonomic classification.</title>
        <authorList>
            <person name="Goeker M."/>
        </authorList>
    </citation>
    <scope>NUCLEOTIDE SEQUENCE [LARGE SCALE GENOMIC DNA]</scope>
    <source>
        <strain evidence="3 4">DSM 24194</strain>
    </source>
</reference>
<evidence type="ECO:0000259" key="2">
    <source>
        <dbReference type="Pfam" id="PF03703"/>
    </source>
</evidence>
<accession>A0A839Z0I9</accession>
<organism evidence="3 4">
    <name type="scientific">Sphingomicrobium lutaoense</name>
    <dbReference type="NCBI Taxonomy" id="515949"/>
    <lineage>
        <taxon>Bacteria</taxon>
        <taxon>Pseudomonadati</taxon>
        <taxon>Pseudomonadota</taxon>
        <taxon>Alphaproteobacteria</taxon>
        <taxon>Sphingomonadales</taxon>
        <taxon>Sphingomonadaceae</taxon>
        <taxon>Sphingomicrobium</taxon>
    </lineage>
</organism>
<feature type="transmembrane region" description="Helical" evidence="1">
    <location>
        <begin position="190"/>
        <end position="210"/>
    </location>
</feature>
<feature type="transmembrane region" description="Helical" evidence="1">
    <location>
        <begin position="21"/>
        <end position="47"/>
    </location>
</feature>
<dbReference type="AlphaFoldDB" id="A0A839Z0I9"/>
<keyword evidence="4" id="KW-1185">Reference proteome</keyword>
<dbReference type="RefSeq" id="WP_183932403.1">
    <property type="nucleotide sequence ID" value="NZ_JACICF010000001.1"/>
</dbReference>
<dbReference type="EMBL" id="JACICF010000001">
    <property type="protein sequence ID" value="MBB3763075.1"/>
    <property type="molecule type" value="Genomic_DNA"/>
</dbReference>
<evidence type="ECO:0000313" key="3">
    <source>
        <dbReference type="EMBL" id="MBB3763075.1"/>
    </source>
</evidence>
<dbReference type="Pfam" id="PF03703">
    <property type="entry name" value="bPH_2"/>
    <property type="match status" value="2"/>
</dbReference>
<proteinExistence type="predicted"/>
<dbReference type="PANTHER" id="PTHR34473">
    <property type="entry name" value="UPF0699 TRANSMEMBRANE PROTEIN YDBS"/>
    <property type="match status" value="1"/>
</dbReference>
<feature type="transmembrane region" description="Helical" evidence="1">
    <location>
        <begin position="53"/>
        <end position="71"/>
    </location>
</feature>
<protein>
    <submittedName>
        <fullName evidence="3">Putative membrane protein</fullName>
    </submittedName>
</protein>
<keyword evidence="1" id="KW-1133">Transmembrane helix</keyword>
<dbReference type="InterPro" id="IPR005182">
    <property type="entry name" value="YdbS-like_PH"/>
</dbReference>
<comment type="caution">
    <text evidence="3">The sequence shown here is derived from an EMBL/GenBank/DDBJ whole genome shotgun (WGS) entry which is preliminary data.</text>
</comment>
<dbReference type="Proteomes" id="UP000578569">
    <property type="component" value="Unassembled WGS sequence"/>
</dbReference>
<feature type="domain" description="YdbS-like PH" evidence="2">
    <location>
        <begin position="417"/>
        <end position="496"/>
    </location>
</feature>
<sequence>MSEAAEAIMEEEMPAPERLHPLTMLTGLGGILKSLWGAIAASAFLLYSGNQTIAIAVIGFALLSGFIQPLLRYLSFSFLVEEDEIVMNSGILNRNHRSVPFDRVQDVNIEQNPIARVFGLARVKLETGASAGKGEEDGIIDSIALDRANELRDRIRRHRAAALPALPDRGEAMESEQARPAVFAMDARRVFLAGMFNFSLAVVGALFGLMQTLGDVANFNFFSRTFWQESFAPDNPLVIFILANQIMAVIAGLVSLVLVGLATGIIGTALREWNFRLDRTESGFRRRRGLLTLTDTVLPLKRVQAAIYLDGPVKRHYGWTSLKLQSLAQDSGNSGDHVVAPLARPDETKEILAAMDWRPLPEDAEDWHRPSPALAMEGLLSLLPLFIGGIVLLFFHWSGLLVIGAATLLSIGALLDWRWRRHRVDRDRVLIRSGWWQKRLVILPLAKIQSADLRRNFIDRWFGIASVRLGVAGGKGFSAHGVSGLATADAFRLRQRLLEGSV</sequence>
<keyword evidence="1" id="KW-0472">Membrane</keyword>
<feature type="domain" description="YdbS-like PH" evidence="2">
    <location>
        <begin position="73"/>
        <end position="155"/>
    </location>
</feature>
<feature type="transmembrane region" description="Helical" evidence="1">
    <location>
        <begin position="374"/>
        <end position="395"/>
    </location>
</feature>
<name>A0A839Z0I9_9SPHN</name>
<dbReference type="PANTHER" id="PTHR34473:SF2">
    <property type="entry name" value="UPF0699 TRANSMEMBRANE PROTEIN YDBT"/>
    <property type="match status" value="1"/>
</dbReference>
<feature type="transmembrane region" description="Helical" evidence="1">
    <location>
        <begin position="237"/>
        <end position="270"/>
    </location>
</feature>
<evidence type="ECO:0000313" key="4">
    <source>
        <dbReference type="Proteomes" id="UP000578569"/>
    </source>
</evidence>
<feature type="transmembrane region" description="Helical" evidence="1">
    <location>
        <begin position="401"/>
        <end position="419"/>
    </location>
</feature>
<evidence type="ECO:0000256" key="1">
    <source>
        <dbReference type="SAM" id="Phobius"/>
    </source>
</evidence>